<keyword evidence="7 10" id="KW-0067">ATP-binding</keyword>
<dbReference type="Pfam" id="PF01715">
    <property type="entry name" value="IPPT"/>
    <property type="match status" value="1"/>
</dbReference>
<dbReference type="SUPFAM" id="SSF52540">
    <property type="entry name" value="P-loop containing nucleoside triphosphate hydrolases"/>
    <property type="match status" value="2"/>
</dbReference>
<evidence type="ECO:0000256" key="12">
    <source>
        <dbReference type="RuleBase" id="RU003784"/>
    </source>
</evidence>
<comment type="function">
    <text evidence="2 10 12">Catalyzes the transfer of a dimethylallyl group onto the adenine at position 37 in tRNAs that read codons beginning with uridine, leading to the formation of N6-(dimethylallyl)adenosine (i(6)A).</text>
</comment>
<comment type="similarity">
    <text evidence="3 10 13">Belongs to the IPP transferase family.</text>
</comment>
<dbReference type="Gene3D" id="3.40.50.300">
    <property type="entry name" value="P-loop containing nucleotide triphosphate hydrolases"/>
    <property type="match status" value="1"/>
</dbReference>
<evidence type="ECO:0000256" key="3">
    <source>
        <dbReference type="ARBA" id="ARBA00005842"/>
    </source>
</evidence>
<dbReference type="PANTHER" id="PTHR11088:SF60">
    <property type="entry name" value="TRNA DIMETHYLALLYLTRANSFERASE"/>
    <property type="match status" value="1"/>
</dbReference>
<proteinExistence type="inferred from homology"/>
<feature type="binding site" evidence="10">
    <location>
        <begin position="10"/>
        <end position="17"/>
    </location>
    <ligand>
        <name>ATP</name>
        <dbReference type="ChEBI" id="CHEBI:30616"/>
    </ligand>
</feature>
<reference evidence="14 15" key="1">
    <citation type="submission" date="2018-06" db="EMBL/GenBank/DDBJ databases">
        <title>Draft Genome Sequence of a Novel Marine Bacterium Related to the Verrucomicrobia.</title>
        <authorList>
            <person name="Vosseberg J."/>
            <person name="Martijn J."/>
            <person name="Ettema T.J.G."/>
        </authorList>
    </citation>
    <scope>NUCLEOTIDE SEQUENCE [LARGE SCALE GENOMIC DNA]</scope>
    <source>
        <strain evidence="14">TARA_B100001123</strain>
    </source>
</reference>
<feature type="site" description="Interaction with substrate tRNA" evidence="10">
    <location>
        <position position="101"/>
    </location>
</feature>
<evidence type="ECO:0000256" key="10">
    <source>
        <dbReference type="HAMAP-Rule" id="MF_00185"/>
    </source>
</evidence>
<evidence type="ECO:0000313" key="15">
    <source>
        <dbReference type="Proteomes" id="UP000247465"/>
    </source>
</evidence>
<keyword evidence="5 10" id="KW-0819">tRNA processing</keyword>
<dbReference type="EC" id="2.5.1.75" evidence="10"/>
<keyword evidence="4 10" id="KW-0808">Transferase</keyword>
<accession>A0A2Z4AQN3</accession>
<comment type="cofactor">
    <cofactor evidence="1 10">
        <name>Mg(2+)</name>
        <dbReference type="ChEBI" id="CHEBI:18420"/>
    </cofactor>
</comment>
<evidence type="ECO:0000256" key="1">
    <source>
        <dbReference type="ARBA" id="ARBA00001946"/>
    </source>
</evidence>
<evidence type="ECO:0000256" key="11">
    <source>
        <dbReference type="RuleBase" id="RU003783"/>
    </source>
</evidence>
<dbReference type="GO" id="GO:0006400">
    <property type="term" value="P:tRNA modification"/>
    <property type="evidence" value="ECO:0007669"/>
    <property type="project" value="TreeGrafter"/>
</dbReference>
<evidence type="ECO:0000256" key="8">
    <source>
        <dbReference type="ARBA" id="ARBA00022842"/>
    </source>
</evidence>
<dbReference type="EMBL" id="CP029803">
    <property type="protein sequence ID" value="AWT60212.1"/>
    <property type="molecule type" value="Genomic_DNA"/>
</dbReference>
<dbReference type="AlphaFoldDB" id="A0A2Z4AQN3"/>
<dbReference type="NCBIfam" id="TIGR00174">
    <property type="entry name" value="miaA"/>
    <property type="match status" value="1"/>
</dbReference>
<feature type="region of interest" description="Interaction with substrate tRNA" evidence="10">
    <location>
        <begin position="35"/>
        <end position="38"/>
    </location>
</feature>
<name>A0A2Z4AQN3_9BACT</name>
<evidence type="ECO:0000256" key="5">
    <source>
        <dbReference type="ARBA" id="ARBA00022694"/>
    </source>
</evidence>
<dbReference type="Proteomes" id="UP000247465">
    <property type="component" value="Chromosome"/>
</dbReference>
<dbReference type="InterPro" id="IPR039657">
    <property type="entry name" value="Dimethylallyltransferase"/>
</dbReference>
<evidence type="ECO:0000256" key="6">
    <source>
        <dbReference type="ARBA" id="ARBA00022741"/>
    </source>
</evidence>
<dbReference type="KEGG" id="mtar:DF168_01414"/>
<gene>
    <name evidence="10 14" type="primary">miaA</name>
    <name evidence="14" type="ORF">DF168_01414</name>
</gene>
<comment type="subunit">
    <text evidence="10">Monomer.</text>
</comment>
<sequence>MNEIIYILTGPTGVGKTEIAVNWAETNGAEILSCDSLLVYSGMDVGTAKPSTESMRRIPHHGINVVDLTSAYSIGDYVKLAENSIREIQEKGDKALVVGGSSFYLRCFFSPVVDDMKIPEAVTEQVERLNTKKGLDGLVLELTRLNPLGLGELDTRNPRRVANALKRCLASGKTVNALKEAFLEGRSPFADFRKQVCCLMRSPEDLRSRIEDRTRAMMEAGLVEEVNFLISKGIKSNPTAASAIGYRETIAYLNGDISLEKLEKEIIQNTIALAKKQLKSIRKQIPIDREVNLIGGERVEELFLE</sequence>
<evidence type="ECO:0000256" key="13">
    <source>
        <dbReference type="RuleBase" id="RU003785"/>
    </source>
</evidence>
<comment type="catalytic activity">
    <reaction evidence="9 10 11">
        <text>adenosine(37) in tRNA + dimethylallyl diphosphate = N(6)-dimethylallyladenosine(37) in tRNA + diphosphate</text>
        <dbReference type="Rhea" id="RHEA:26482"/>
        <dbReference type="Rhea" id="RHEA-COMP:10162"/>
        <dbReference type="Rhea" id="RHEA-COMP:10375"/>
        <dbReference type="ChEBI" id="CHEBI:33019"/>
        <dbReference type="ChEBI" id="CHEBI:57623"/>
        <dbReference type="ChEBI" id="CHEBI:74411"/>
        <dbReference type="ChEBI" id="CHEBI:74415"/>
        <dbReference type="EC" id="2.5.1.75"/>
    </reaction>
</comment>
<organism evidence="14 15">
    <name type="scientific">Candidatus Moanibacter tarae</name>
    <dbReference type="NCBI Taxonomy" id="2200854"/>
    <lineage>
        <taxon>Bacteria</taxon>
        <taxon>Pseudomonadati</taxon>
        <taxon>Verrucomicrobiota</taxon>
        <taxon>Opitutia</taxon>
        <taxon>Puniceicoccales</taxon>
        <taxon>Puniceicoccales incertae sedis</taxon>
        <taxon>Candidatus Moanibacter</taxon>
    </lineage>
</organism>
<feature type="binding site" evidence="10">
    <location>
        <begin position="12"/>
        <end position="17"/>
    </location>
    <ligand>
        <name>substrate</name>
    </ligand>
</feature>
<evidence type="ECO:0000256" key="9">
    <source>
        <dbReference type="ARBA" id="ARBA00049563"/>
    </source>
</evidence>
<dbReference type="HAMAP" id="MF_00185">
    <property type="entry name" value="IPP_trans"/>
    <property type="match status" value="1"/>
</dbReference>
<dbReference type="InterPro" id="IPR018022">
    <property type="entry name" value="IPT"/>
</dbReference>
<protein>
    <recommendedName>
        <fullName evidence="10">tRNA dimethylallyltransferase</fullName>
        <ecNumber evidence="10">2.5.1.75</ecNumber>
    </recommendedName>
    <alternativeName>
        <fullName evidence="10">Dimethylallyl diphosphate:tRNA dimethylallyltransferase</fullName>
        <shortName evidence="10">DMAPP:tRNA dimethylallyltransferase</shortName>
        <shortName evidence="10">DMATase</shortName>
    </alternativeName>
    <alternativeName>
        <fullName evidence="10">Isopentenyl-diphosphate:tRNA isopentenyltransferase</fullName>
        <shortName evidence="10">IPP transferase</shortName>
        <shortName evidence="10">IPPT</shortName>
        <shortName evidence="10">IPTase</shortName>
    </alternativeName>
</protein>
<keyword evidence="6 10" id="KW-0547">Nucleotide-binding</keyword>
<evidence type="ECO:0000256" key="7">
    <source>
        <dbReference type="ARBA" id="ARBA00022840"/>
    </source>
</evidence>
<evidence type="ECO:0000256" key="4">
    <source>
        <dbReference type="ARBA" id="ARBA00022679"/>
    </source>
</evidence>
<dbReference type="Gene3D" id="1.10.20.140">
    <property type="match status" value="1"/>
</dbReference>
<dbReference type="GO" id="GO:0005524">
    <property type="term" value="F:ATP binding"/>
    <property type="evidence" value="ECO:0007669"/>
    <property type="project" value="UniProtKB-UniRule"/>
</dbReference>
<evidence type="ECO:0000313" key="14">
    <source>
        <dbReference type="EMBL" id="AWT60212.1"/>
    </source>
</evidence>
<keyword evidence="8 10" id="KW-0460">Magnesium</keyword>
<dbReference type="GO" id="GO:0052381">
    <property type="term" value="F:tRNA dimethylallyltransferase activity"/>
    <property type="evidence" value="ECO:0007669"/>
    <property type="project" value="UniProtKB-UniRule"/>
</dbReference>
<dbReference type="PANTHER" id="PTHR11088">
    <property type="entry name" value="TRNA DIMETHYLALLYLTRANSFERASE"/>
    <property type="match status" value="1"/>
</dbReference>
<evidence type="ECO:0000256" key="2">
    <source>
        <dbReference type="ARBA" id="ARBA00003213"/>
    </source>
</evidence>
<comment type="caution">
    <text evidence="10">Lacks conserved residue(s) required for the propagation of feature annotation.</text>
</comment>
<dbReference type="InterPro" id="IPR027417">
    <property type="entry name" value="P-loop_NTPase"/>
</dbReference>